<dbReference type="OrthoDB" id="10249567at2759"/>
<dbReference type="Pfam" id="PF00651">
    <property type="entry name" value="BTB"/>
    <property type="match status" value="1"/>
</dbReference>
<keyword evidence="4" id="KW-1185">Reference proteome</keyword>
<proteinExistence type="predicted"/>
<dbReference type="Proteomes" id="UP000039865">
    <property type="component" value="Unassembled WGS sequence"/>
</dbReference>
<dbReference type="PANTHER" id="PTHR24413">
    <property type="entry name" value="SPECKLE-TYPE POZ PROTEIN"/>
    <property type="match status" value="1"/>
</dbReference>
<sequence length="469" mass="53866">MRSITFGPTSYFESSLNRNEDENEEDIQNNQHTSQERIQSQGHVSSSSQTTQRSNEVVFYSCDNLIRESLVAYRYKVLHKKLRSTNAKIDQKALHYRGVSSWLALETRHQFIETGILRNARERSEKFKVMLSNQMKETIESKIEIKNDEISPEVYKLLIQWIYVGECELPEQVQELIQLLKLTDEYLLPDLQKVCEEQIVDHMDCQSAVDILTNTQMVFPEVCDAPIRDAAKTVLLDDYDKIEEIYPDIEERISKVKGLMSEIFQHKRKRKTSHRKRKGSVLGEDSHKKKVRFNISNTIYEEASAIHDESDSLIEPLSIYSNSSPPGELNDDIMVSSTHSSLHALSYERRHSGSHANSQQLSSLITGSNHAHRNRPHIGNLSSEQRRSHEISNEVQMPTRVVMSPTSTRGLRPGSAGRNDNNNLQTFRSNSTTVLMNNDTDNQTNQPQRTQTQQSLFGRNNSDRFNSLI</sequence>
<evidence type="ECO:0000313" key="3">
    <source>
        <dbReference type="EMBL" id="CDW90831.1"/>
    </source>
</evidence>
<feature type="region of interest" description="Disordered" evidence="1">
    <location>
        <begin position="367"/>
        <end position="425"/>
    </location>
</feature>
<gene>
    <name evidence="3" type="primary">Contig16266.g17334</name>
    <name evidence="3" type="ORF">STYLEM_19978</name>
</gene>
<feature type="compositionally biased region" description="Polar residues" evidence="1">
    <location>
        <begin position="32"/>
        <end position="50"/>
    </location>
</feature>
<name>A0A078B9D6_STYLE</name>
<evidence type="ECO:0000259" key="2">
    <source>
        <dbReference type="PROSITE" id="PS50097"/>
    </source>
</evidence>
<feature type="compositionally biased region" description="Polar residues" evidence="1">
    <location>
        <begin position="455"/>
        <end position="469"/>
    </location>
</feature>
<dbReference type="InterPro" id="IPR000210">
    <property type="entry name" value="BTB/POZ_dom"/>
</dbReference>
<organism evidence="3 4">
    <name type="scientific">Stylonychia lemnae</name>
    <name type="common">Ciliate</name>
    <dbReference type="NCBI Taxonomy" id="5949"/>
    <lineage>
        <taxon>Eukaryota</taxon>
        <taxon>Sar</taxon>
        <taxon>Alveolata</taxon>
        <taxon>Ciliophora</taxon>
        <taxon>Intramacronucleata</taxon>
        <taxon>Spirotrichea</taxon>
        <taxon>Stichotrichia</taxon>
        <taxon>Sporadotrichida</taxon>
        <taxon>Oxytrichidae</taxon>
        <taxon>Stylonychinae</taxon>
        <taxon>Stylonychia</taxon>
    </lineage>
</organism>
<feature type="domain" description="BTB" evidence="2">
    <location>
        <begin position="124"/>
        <end position="171"/>
    </location>
</feature>
<feature type="compositionally biased region" description="Polar residues" evidence="1">
    <location>
        <begin position="1"/>
        <end position="12"/>
    </location>
</feature>
<reference evidence="3 4" key="1">
    <citation type="submission" date="2014-06" db="EMBL/GenBank/DDBJ databases">
        <authorList>
            <person name="Swart Estienne"/>
        </authorList>
    </citation>
    <scope>NUCLEOTIDE SEQUENCE [LARGE SCALE GENOMIC DNA]</scope>
    <source>
        <strain evidence="3 4">130c</strain>
    </source>
</reference>
<dbReference type="AlphaFoldDB" id="A0A078B9D6"/>
<dbReference type="SMART" id="SM00225">
    <property type="entry name" value="BTB"/>
    <property type="match status" value="1"/>
</dbReference>
<protein>
    <submittedName>
        <fullName evidence="3">Kelch repeat protein</fullName>
    </submittedName>
</protein>
<evidence type="ECO:0000256" key="1">
    <source>
        <dbReference type="SAM" id="MobiDB-lite"/>
    </source>
</evidence>
<dbReference type="EMBL" id="CCKQ01018837">
    <property type="protein sequence ID" value="CDW90831.1"/>
    <property type="molecule type" value="Genomic_DNA"/>
</dbReference>
<dbReference type="SUPFAM" id="SSF54695">
    <property type="entry name" value="POZ domain"/>
    <property type="match status" value="1"/>
</dbReference>
<evidence type="ECO:0000313" key="4">
    <source>
        <dbReference type="Proteomes" id="UP000039865"/>
    </source>
</evidence>
<feature type="region of interest" description="Disordered" evidence="1">
    <location>
        <begin position="437"/>
        <end position="469"/>
    </location>
</feature>
<dbReference type="InterPro" id="IPR011333">
    <property type="entry name" value="SKP1/BTB/POZ_sf"/>
</dbReference>
<dbReference type="InParanoid" id="A0A078B9D6"/>
<accession>A0A078B9D6</accession>
<dbReference type="PROSITE" id="PS50097">
    <property type="entry name" value="BTB"/>
    <property type="match status" value="1"/>
</dbReference>
<feature type="compositionally biased region" description="Low complexity" evidence="1">
    <location>
        <begin position="437"/>
        <end position="454"/>
    </location>
</feature>
<feature type="region of interest" description="Disordered" evidence="1">
    <location>
        <begin position="1"/>
        <end position="50"/>
    </location>
</feature>
<dbReference type="Gene3D" id="3.30.710.10">
    <property type="entry name" value="Potassium Channel Kv1.1, Chain A"/>
    <property type="match status" value="1"/>
</dbReference>